<feature type="transmembrane region" description="Helical" evidence="2">
    <location>
        <begin position="62"/>
        <end position="85"/>
    </location>
</feature>
<evidence type="ECO:0000256" key="1">
    <source>
        <dbReference type="SAM" id="MobiDB-lite"/>
    </source>
</evidence>
<name>A0A5C5BH76_9MICO</name>
<feature type="compositionally biased region" description="Low complexity" evidence="1">
    <location>
        <begin position="33"/>
        <end position="47"/>
    </location>
</feature>
<keyword evidence="4" id="KW-1185">Reference proteome</keyword>
<evidence type="ECO:0000313" key="4">
    <source>
        <dbReference type="Proteomes" id="UP000313849"/>
    </source>
</evidence>
<evidence type="ECO:0008006" key="5">
    <source>
        <dbReference type="Google" id="ProtNLM"/>
    </source>
</evidence>
<dbReference type="AlphaFoldDB" id="A0A5C5BH76"/>
<feature type="region of interest" description="Disordered" evidence="1">
    <location>
        <begin position="1"/>
        <end position="56"/>
    </location>
</feature>
<evidence type="ECO:0000313" key="3">
    <source>
        <dbReference type="EMBL" id="TNU76883.1"/>
    </source>
</evidence>
<dbReference type="Proteomes" id="UP000313849">
    <property type="component" value="Unassembled WGS sequence"/>
</dbReference>
<sequence length="458" mass="46936">MTRSAVPPRPGGPVGASAAAPPSGRPAQPSPQAPRGAQGQQGRQGQQRVKRRLAPSNTPSRLRLAIAVAVLASVLVGALGLTIGLQQSRLLGAVAERGQRVVALLDTRGNLVTADGTVTNAFLIGGLEPADLRATYDASLADGAAGLAALGDTPDDPEHLLAGASSDVAVYAGLVEQARANNRQGFPVGAAYLGQASRGLASGVLAPIDTVVSTTADATARDFNAVGGVVALAWLSFALLAVLVVVQIWLARRSRRVINVPTLVGTLVLLLATVVGTVVASSTASTARDTRTSSYQGSLAVSQALSLAGEARSDEAFTLIRRGSGGAYQEQFVAATEQARADLERAAEAAGDGDTDLVALLDAWVEQHAQIRALDDGGDWNGAVALATSRAEDSPSAAYDAFVTAADAQVTAFSDATDHSLRSAQWQTGVMGVVLAVAGLVSAVLCWRGIGRRLEEYR</sequence>
<dbReference type="RefSeq" id="WP_139985748.1">
    <property type="nucleotide sequence ID" value="NZ_VENP01000003.1"/>
</dbReference>
<proteinExistence type="predicted"/>
<feature type="compositionally biased region" description="Low complexity" evidence="1">
    <location>
        <begin position="15"/>
        <end position="27"/>
    </location>
</feature>
<organism evidence="3 4">
    <name type="scientific">Miniimonas arenae</name>
    <dbReference type="NCBI Taxonomy" id="676201"/>
    <lineage>
        <taxon>Bacteria</taxon>
        <taxon>Bacillati</taxon>
        <taxon>Actinomycetota</taxon>
        <taxon>Actinomycetes</taxon>
        <taxon>Micrococcales</taxon>
        <taxon>Beutenbergiaceae</taxon>
        <taxon>Miniimonas</taxon>
    </lineage>
</organism>
<reference evidence="3 4" key="1">
    <citation type="submission" date="2019-06" db="EMBL/GenBank/DDBJ databases">
        <title>Draft genome sequence of Miniimonas arenae KCTC 19750T isolated from sea sand.</title>
        <authorList>
            <person name="Park S.-J."/>
        </authorList>
    </citation>
    <scope>NUCLEOTIDE SEQUENCE [LARGE SCALE GENOMIC DNA]</scope>
    <source>
        <strain evidence="3 4">KCTC 19750</strain>
    </source>
</reference>
<protein>
    <recommendedName>
        <fullName evidence="5">Secreted protein</fullName>
    </recommendedName>
</protein>
<dbReference type="OrthoDB" id="3218196at2"/>
<keyword evidence="2" id="KW-1133">Transmembrane helix</keyword>
<accession>A0A5C5BH76</accession>
<keyword evidence="2" id="KW-0472">Membrane</keyword>
<feature type="transmembrane region" description="Helical" evidence="2">
    <location>
        <begin position="429"/>
        <end position="450"/>
    </location>
</feature>
<keyword evidence="2" id="KW-0812">Transmembrane</keyword>
<feature type="transmembrane region" description="Helical" evidence="2">
    <location>
        <begin position="263"/>
        <end position="284"/>
    </location>
</feature>
<evidence type="ECO:0000256" key="2">
    <source>
        <dbReference type="SAM" id="Phobius"/>
    </source>
</evidence>
<dbReference type="EMBL" id="VENP01000003">
    <property type="protein sequence ID" value="TNU76883.1"/>
    <property type="molecule type" value="Genomic_DNA"/>
</dbReference>
<gene>
    <name evidence="3" type="ORF">FH969_01995</name>
</gene>
<comment type="caution">
    <text evidence="3">The sequence shown here is derived from an EMBL/GenBank/DDBJ whole genome shotgun (WGS) entry which is preliminary data.</text>
</comment>
<feature type="transmembrane region" description="Helical" evidence="2">
    <location>
        <begin position="231"/>
        <end position="251"/>
    </location>
</feature>